<dbReference type="EMBL" id="KM085029">
    <property type="protein sequence ID" value="AIR95565.1"/>
    <property type="molecule type" value="Viral_cRNA"/>
</dbReference>
<accession>A0A096ZGT3</accession>
<proteinExistence type="predicted"/>
<name>A0A096ZGT3_9RHAB</name>
<evidence type="ECO:0000313" key="1">
    <source>
        <dbReference type="EMBL" id="AIR95565.1"/>
    </source>
</evidence>
<dbReference type="OrthoDB" id="31143at10239"/>
<dbReference type="GeneID" id="26122869"/>
<protein>
    <submittedName>
        <fullName evidence="1">Beta protein</fullName>
    </submittedName>
</protein>
<dbReference type="RefSeq" id="YP_009177200.1">
    <property type="nucleotide sequence ID" value="NC_028239.1"/>
</dbReference>
<reference evidence="1 2" key="1">
    <citation type="journal article" date="2015" name="PLoS Pathog.">
        <title>Evolution of genome size and complexity in the rhabdoviridae.</title>
        <authorList>
            <person name="Walker P.J."/>
            <person name="Firth C."/>
            <person name="Widen S.G."/>
            <person name="Blasdell K.R."/>
            <person name="Guzman H."/>
            <person name="Wood T.G."/>
            <person name="Paradkar P.N."/>
            <person name="Holmes E.C."/>
            <person name="Tesh R.B."/>
            <person name="Vasilakis N."/>
        </authorList>
    </citation>
    <scope>NUCLEOTIDE SEQUENCE [LARGE SCALE GENOMIC DNA]</scope>
    <source>
        <strain evidence="1">DPP819</strain>
    </source>
</reference>
<dbReference type="Proteomes" id="UP000154472">
    <property type="component" value="Segment"/>
</dbReference>
<gene>
    <name evidence="1" type="primary">beta</name>
</gene>
<dbReference type="KEGG" id="vg:26122869"/>
<evidence type="ECO:0000313" key="2">
    <source>
        <dbReference type="Proteomes" id="UP000154472"/>
    </source>
</evidence>
<sequence>MRSSIYGVDIRVMIYGIGKELVNFAILHKIIRQNIAWTYGTDFGSDGDKKDRMRSLDFFLKCWDQLGPSIYINNQMLLQSKITGQEKLTTRGIIDIEFSRPVEDYYFYNRIFPVENSAGLLCHIGIEIEGVLIQFDCPKRPRGKDDCPIPFKIRIIE</sequence>
<organism evidence="1 2">
    <name type="scientific">Koolpinyah virus</name>
    <dbReference type="NCBI Taxonomy" id="1550518"/>
    <lineage>
        <taxon>Viruses</taxon>
        <taxon>Riboviria</taxon>
        <taxon>Orthornavirae</taxon>
        <taxon>Negarnaviricota</taxon>
        <taxon>Haploviricotina</taxon>
        <taxon>Monjiviricetes</taxon>
        <taxon>Mononegavirales</taxon>
        <taxon>Rhabdoviridae</taxon>
        <taxon>Alpharhabdovirinae</taxon>
        <taxon>Ephemerovirus</taxon>
        <taxon>Ephemerovirus koolpinyah</taxon>
    </lineage>
</organism>
<keyword evidence="2" id="KW-1185">Reference proteome</keyword>